<dbReference type="GeneID" id="109585061"/>
<name>A0AAN0JHV4_AMPQE</name>
<protein>
    <submittedName>
        <fullName evidence="3">Uncharacterized protein</fullName>
    </submittedName>
</protein>
<organism evidence="3 4">
    <name type="scientific">Amphimedon queenslandica</name>
    <name type="common">Sponge</name>
    <dbReference type="NCBI Taxonomy" id="400682"/>
    <lineage>
        <taxon>Eukaryota</taxon>
        <taxon>Metazoa</taxon>
        <taxon>Porifera</taxon>
        <taxon>Demospongiae</taxon>
        <taxon>Heteroscleromorpha</taxon>
        <taxon>Haplosclerida</taxon>
        <taxon>Niphatidae</taxon>
        <taxon>Amphimedon</taxon>
    </lineage>
</organism>
<dbReference type="EnsemblMetazoa" id="XM_020000995.1">
    <property type="protein sequence ID" value="XP_019856554.1"/>
    <property type="gene ID" value="LOC109585061"/>
</dbReference>
<evidence type="ECO:0000256" key="1">
    <source>
        <dbReference type="SAM" id="MobiDB-lite"/>
    </source>
</evidence>
<dbReference type="KEGG" id="aqu:109585061"/>
<accession>A0AAN0JHV4</accession>
<dbReference type="Proteomes" id="UP000007879">
    <property type="component" value="Unassembled WGS sequence"/>
</dbReference>
<dbReference type="AlphaFoldDB" id="A0AAN0JHV4"/>
<dbReference type="RefSeq" id="XP_019856554.1">
    <property type="nucleotide sequence ID" value="XM_020000995.1"/>
</dbReference>
<evidence type="ECO:0000313" key="4">
    <source>
        <dbReference type="Proteomes" id="UP000007879"/>
    </source>
</evidence>
<evidence type="ECO:0000313" key="3">
    <source>
        <dbReference type="EnsemblMetazoa" id="XP_019856554.1"/>
    </source>
</evidence>
<reference evidence="4" key="1">
    <citation type="journal article" date="2010" name="Nature">
        <title>The Amphimedon queenslandica genome and the evolution of animal complexity.</title>
        <authorList>
            <person name="Srivastava M."/>
            <person name="Simakov O."/>
            <person name="Chapman J."/>
            <person name="Fahey B."/>
            <person name="Gauthier M.E."/>
            <person name="Mitros T."/>
            <person name="Richards G.S."/>
            <person name="Conaco C."/>
            <person name="Dacre M."/>
            <person name="Hellsten U."/>
            <person name="Larroux C."/>
            <person name="Putnam N.H."/>
            <person name="Stanke M."/>
            <person name="Adamska M."/>
            <person name="Darling A."/>
            <person name="Degnan S.M."/>
            <person name="Oakley T.H."/>
            <person name="Plachetzki D.C."/>
            <person name="Zhai Y."/>
            <person name="Adamski M."/>
            <person name="Calcino A."/>
            <person name="Cummins S.F."/>
            <person name="Goodstein D.M."/>
            <person name="Harris C."/>
            <person name="Jackson D.J."/>
            <person name="Leys S.P."/>
            <person name="Shu S."/>
            <person name="Woodcroft B.J."/>
            <person name="Vervoort M."/>
            <person name="Kosik K.S."/>
            <person name="Manning G."/>
            <person name="Degnan B.M."/>
            <person name="Rokhsar D.S."/>
        </authorList>
    </citation>
    <scope>NUCLEOTIDE SEQUENCE [LARGE SCALE GENOMIC DNA]</scope>
</reference>
<keyword evidence="2" id="KW-0812">Transmembrane</keyword>
<reference evidence="3" key="2">
    <citation type="submission" date="2024-06" db="UniProtKB">
        <authorList>
            <consortium name="EnsemblMetazoa"/>
        </authorList>
    </citation>
    <scope>IDENTIFICATION</scope>
</reference>
<keyword evidence="2" id="KW-0472">Membrane</keyword>
<keyword evidence="4" id="KW-1185">Reference proteome</keyword>
<feature type="region of interest" description="Disordered" evidence="1">
    <location>
        <begin position="115"/>
        <end position="142"/>
    </location>
</feature>
<proteinExistence type="predicted"/>
<feature type="transmembrane region" description="Helical" evidence="2">
    <location>
        <begin position="53"/>
        <end position="81"/>
    </location>
</feature>
<sequence length="142" mass="15769">MQQYMHSLFINLAFYSTMTSTMMATMTTARTRSSTYAVTTTVLVTSEGNLGLIVSVTVVYILFILLAMVMIIVALVIVMYIKRANINQKRKLDNDIVMECSPAYATTEFKTKSTVEPVYDTTESGPPTSLPPPSTEYETPTI</sequence>
<evidence type="ECO:0000256" key="2">
    <source>
        <dbReference type="SAM" id="Phobius"/>
    </source>
</evidence>
<keyword evidence="2" id="KW-1133">Transmembrane helix</keyword>